<dbReference type="InterPro" id="IPR022300">
    <property type="entry name" value="PPK2-rel_1"/>
</dbReference>
<evidence type="ECO:0000256" key="3">
    <source>
        <dbReference type="ARBA" id="ARBA00022777"/>
    </source>
</evidence>
<dbReference type="Pfam" id="PF03976">
    <property type="entry name" value="PPK2"/>
    <property type="match status" value="1"/>
</dbReference>
<dbReference type="GO" id="GO:0006797">
    <property type="term" value="P:polyphosphate metabolic process"/>
    <property type="evidence" value="ECO:0007669"/>
    <property type="project" value="InterPro"/>
</dbReference>
<proteinExistence type="inferred from homology"/>
<keyword evidence="3" id="KW-0418">Kinase</keyword>
<evidence type="ECO:0000313" key="6">
    <source>
        <dbReference type="Proteomes" id="UP000242818"/>
    </source>
</evidence>
<dbReference type="InterPro" id="IPR022488">
    <property type="entry name" value="PPK2-related"/>
</dbReference>
<dbReference type="InterPro" id="IPR027417">
    <property type="entry name" value="P-loop_NTPase"/>
</dbReference>
<dbReference type="PANTHER" id="PTHR34383">
    <property type="entry name" value="POLYPHOSPHATE:AMP PHOSPHOTRANSFERASE-RELATED"/>
    <property type="match status" value="1"/>
</dbReference>
<evidence type="ECO:0000256" key="1">
    <source>
        <dbReference type="ARBA" id="ARBA00009924"/>
    </source>
</evidence>
<dbReference type="AlphaFoldDB" id="A0A1C4DS87"/>
<dbReference type="GO" id="GO:0008976">
    <property type="term" value="F:polyphosphate kinase activity"/>
    <property type="evidence" value="ECO:0007669"/>
    <property type="project" value="InterPro"/>
</dbReference>
<evidence type="ECO:0000313" key="5">
    <source>
        <dbReference type="EMBL" id="SCC34161.1"/>
    </source>
</evidence>
<dbReference type="PIRSF" id="PIRSF028756">
    <property type="entry name" value="PPK2_prd"/>
    <property type="match status" value="1"/>
</dbReference>
<protein>
    <submittedName>
        <fullName evidence="5">Polyphosphate:nucleotide phosphotransferase, PPK2 family</fullName>
    </submittedName>
</protein>
<dbReference type="PANTHER" id="PTHR34383:SF3">
    <property type="entry name" value="POLYPHOSPHATE:AMP PHOSPHOTRANSFERASE"/>
    <property type="match status" value="1"/>
</dbReference>
<sequence>MLGEKVTLNAEKRYTFSYIPFFHHQLIINMAKDKLADISTHAPKKEDKAEIKAHTKHILRELDELQNLLYAGKKYSLLVVLQGMDASGKDGTIRNVFGQLNPQGVTVQAFKAPTEEEAAHDFLWRIHKHTPAKGMFQVFNRSHYEDVLIQRVHSWIDDKVAFQRMKAINQFEQLLTKHNDTIILKFYLHISPEEQAKRLAERTENPMKMWKYNASDLAEAKLWDKYQAAYDDVIEHCNDIPWHIVPADNNWYKEYYIAKTVRDALKELDMHYPRLKTSDGKVSQ</sequence>
<keyword evidence="2 5" id="KW-0808">Transferase</keyword>
<keyword evidence="6" id="KW-1185">Reference proteome</keyword>
<dbReference type="SUPFAM" id="SSF52540">
    <property type="entry name" value="P-loop containing nucleoside triphosphate hydrolases"/>
    <property type="match status" value="1"/>
</dbReference>
<dbReference type="STRING" id="1335309.GA0116948_10678"/>
<accession>A0A1C4DS87</accession>
<dbReference type="InterPro" id="IPR016898">
    <property type="entry name" value="Polyphosphate_phosphotransfera"/>
</dbReference>
<organism evidence="5 6">
    <name type="scientific">Chitinophaga costaii</name>
    <dbReference type="NCBI Taxonomy" id="1335309"/>
    <lineage>
        <taxon>Bacteria</taxon>
        <taxon>Pseudomonadati</taxon>
        <taxon>Bacteroidota</taxon>
        <taxon>Chitinophagia</taxon>
        <taxon>Chitinophagales</taxon>
        <taxon>Chitinophagaceae</taxon>
        <taxon>Chitinophaga</taxon>
    </lineage>
</organism>
<dbReference type="NCBIfam" id="TIGR03709">
    <property type="entry name" value="PPK2_rel_1"/>
    <property type="match status" value="1"/>
</dbReference>
<comment type="similarity">
    <text evidence="1">Belongs to the polyphosphate kinase 2 (PPK2) family. Class I subfamily.</text>
</comment>
<dbReference type="Gene3D" id="3.40.50.300">
    <property type="entry name" value="P-loop containing nucleotide triphosphate hydrolases"/>
    <property type="match status" value="1"/>
</dbReference>
<dbReference type="Proteomes" id="UP000242818">
    <property type="component" value="Unassembled WGS sequence"/>
</dbReference>
<reference evidence="5 6" key="1">
    <citation type="submission" date="2016-08" db="EMBL/GenBank/DDBJ databases">
        <authorList>
            <person name="Seilhamer J.J."/>
        </authorList>
    </citation>
    <scope>NUCLEOTIDE SEQUENCE [LARGE SCALE GENOMIC DNA]</scope>
    <source>
        <strain evidence="5 6">A37T2</strain>
    </source>
</reference>
<evidence type="ECO:0000259" key="4">
    <source>
        <dbReference type="Pfam" id="PF03976"/>
    </source>
</evidence>
<name>A0A1C4DS87_9BACT</name>
<evidence type="ECO:0000256" key="2">
    <source>
        <dbReference type="ARBA" id="ARBA00022679"/>
    </source>
</evidence>
<gene>
    <name evidence="5" type="ORF">GA0116948_10678</name>
</gene>
<feature type="domain" description="Polyphosphate kinase-2-related" evidence="4">
    <location>
        <begin position="47"/>
        <end position="268"/>
    </location>
</feature>
<dbReference type="EMBL" id="FMAR01000006">
    <property type="protein sequence ID" value="SCC34161.1"/>
    <property type="molecule type" value="Genomic_DNA"/>
</dbReference>